<evidence type="ECO:0000256" key="1">
    <source>
        <dbReference type="SAM" id="MobiDB-lite"/>
    </source>
</evidence>
<evidence type="ECO:0008006" key="4">
    <source>
        <dbReference type="Google" id="ProtNLM"/>
    </source>
</evidence>
<proteinExistence type="predicted"/>
<feature type="transmembrane region" description="Helical" evidence="2">
    <location>
        <begin position="33"/>
        <end position="52"/>
    </location>
</feature>
<feature type="compositionally biased region" description="Basic and acidic residues" evidence="1">
    <location>
        <begin position="103"/>
        <end position="121"/>
    </location>
</feature>
<organism evidence="3">
    <name type="scientific">Chaetoceros debilis</name>
    <dbReference type="NCBI Taxonomy" id="122233"/>
    <lineage>
        <taxon>Eukaryota</taxon>
        <taxon>Sar</taxon>
        <taxon>Stramenopiles</taxon>
        <taxon>Ochrophyta</taxon>
        <taxon>Bacillariophyta</taxon>
        <taxon>Coscinodiscophyceae</taxon>
        <taxon>Chaetocerotophycidae</taxon>
        <taxon>Chaetocerotales</taxon>
        <taxon>Chaetocerotaceae</taxon>
        <taxon>Chaetoceros</taxon>
    </lineage>
</organism>
<accession>A0A7S3Q5F7</accession>
<feature type="region of interest" description="Disordered" evidence="1">
    <location>
        <begin position="89"/>
        <end position="133"/>
    </location>
</feature>
<dbReference type="Gene3D" id="3.40.50.300">
    <property type="entry name" value="P-loop containing nucleotide triphosphate hydrolases"/>
    <property type="match status" value="1"/>
</dbReference>
<evidence type="ECO:0000313" key="3">
    <source>
        <dbReference type="EMBL" id="CAE0466368.1"/>
    </source>
</evidence>
<reference evidence="3" key="1">
    <citation type="submission" date="2021-01" db="EMBL/GenBank/DDBJ databases">
        <authorList>
            <person name="Corre E."/>
            <person name="Pelletier E."/>
            <person name="Niang G."/>
            <person name="Scheremetjew M."/>
            <person name="Finn R."/>
            <person name="Kale V."/>
            <person name="Holt S."/>
            <person name="Cochrane G."/>
            <person name="Meng A."/>
            <person name="Brown T."/>
            <person name="Cohen L."/>
        </authorList>
    </citation>
    <scope>NUCLEOTIDE SEQUENCE</scope>
    <source>
        <strain evidence="3">MM31A-1</strain>
    </source>
</reference>
<evidence type="ECO:0000256" key="2">
    <source>
        <dbReference type="SAM" id="Phobius"/>
    </source>
</evidence>
<protein>
    <recommendedName>
        <fullName evidence="4">Sulfotransferase domain-containing protein</fullName>
    </recommendedName>
</protein>
<dbReference type="InterPro" id="IPR027417">
    <property type="entry name" value="P-loop_NTPase"/>
</dbReference>
<dbReference type="AlphaFoldDB" id="A0A7S3Q5F7"/>
<keyword evidence="2" id="KW-1133">Transmembrane helix</keyword>
<gene>
    <name evidence="3" type="ORF">CDEB00056_LOCUS11220</name>
</gene>
<keyword evidence="2" id="KW-0812">Transmembrane</keyword>
<dbReference type="EMBL" id="HBIO01014511">
    <property type="protein sequence ID" value="CAE0466368.1"/>
    <property type="molecule type" value="Transcribed_RNA"/>
</dbReference>
<keyword evidence="2" id="KW-0472">Membrane</keyword>
<sequence>MNSTNEEVRPMIPSSIGIVSKQKGSTCRLRTKSLVILLGVTSFLLFGLAQHYDFDFKLPNESETDNKVSGMHGGEDNNAQIDEAIINDTDNSFDHDEDDDDDHDHHDYDSADENDLSRTADPDESIVAAQQKPRPRHKLIDFVIAGFPKCGTTTMLNRLNENPQVYMGGPDARKRKPVDERHELRQNKGHRFQDFFDRYSMEKINSDTHLIGSGGKVLKQVVGFKSPEVVRSETFLPNVVELFPAIDMIVSVRHPVLHFESNYNFRLRNADPDEGLELVDTKDLIGDCWIDCHHSCTPKFHFLNKRTHAQEESEDTCTGTSTFHHALSRLALTPMEEPRELGLLDHHQLSIQSEWSGRLLLMEIGQISDKDAKRHDKFERRFEDFLGLEANSFTTDETEEEKAKYQQSHKFIHICDEEHREVRESLVDIGLKGSTWIKDYLLKSDRVEVANKDHFLELIEKWGDDPCKK</sequence>
<name>A0A7S3Q5F7_9STRA</name>
<dbReference type="SUPFAM" id="SSF52540">
    <property type="entry name" value="P-loop containing nucleoside triphosphate hydrolases"/>
    <property type="match status" value="1"/>
</dbReference>